<dbReference type="HOGENOM" id="CLU_026366_0_0_11"/>
<dbReference type="InterPro" id="IPR002937">
    <property type="entry name" value="Amino_oxidase"/>
</dbReference>
<gene>
    <name evidence="3" type="ORF">HX89_02440</name>
</gene>
<dbReference type="RefSeq" id="WP_038566748.1">
    <property type="nucleotide sequence ID" value="NZ_CP008889.1"/>
</dbReference>
<dbReference type="Pfam" id="PF01593">
    <property type="entry name" value="Amino_oxidase"/>
    <property type="match status" value="1"/>
</dbReference>
<dbReference type="InterPro" id="IPR050464">
    <property type="entry name" value="Zeta_carotene_desat/Oxidored"/>
</dbReference>
<evidence type="ECO:0000259" key="2">
    <source>
        <dbReference type="Pfam" id="PF01593"/>
    </source>
</evidence>
<dbReference type="GO" id="GO:0016491">
    <property type="term" value="F:oxidoreductase activity"/>
    <property type="evidence" value="ECO:0007669"/>
    <property type="project" value="InterPro"/>
</dbReference>
<dbReference type="InterPro" id="IPR036188">
    <property type="entry name" value="FAD/NAD-bd_sf"/>
</dbReference>
<dbReference type="PRINTS" id="PR00420">
    <property type="entry name" value="RNGMNOXGNASE"/>
</dbReference>
<dbReference type="Proteomes" id="UP000027986">
    <property type="component" value="Chromosome"/>
</dbReference>
<feature type="compositionally biased region" description="Basic and acidic residues" evidence="1">
    <location>
        <begin position="20"/>
        <end position="33"/>
    </location>
</feature>
<dbReference type="eggNOG" id="COG3349">
    <property type="taxonomic scope" value="Bacteria"/>
</dbReference>
<dbReference type="Gene3D" id="3.50.50.60">
    <property type="entry name" value="FAD/NAD(P)-binding domain"/>
    <property type="match status" value="1"/>
</dbReference>
<accession>A0A075JDK3</accession>
<organism evidence="3 4">
    <name type="scientific">Dermacoccus nishinomiyaensis</name>
    <dbReference type="NCBI Taxonomy" id="1274"/>
    <lineage>
        <taxon>Bacteria</taxon>
        <taxon>Bacillati</taxon>
        <taxon>Actinomycetota</taxon>
        <taxon>Actinomycetes</taxon>
        <taxon>Micrococcales</taxon>
        <taxon>Dermacoccaceae</taxon>
        <taxon>Dermacoccus</taxon>
    </lineage>
</organism>
<name>A0A075JDK3_9MICO</name>
<evidence type="ECO:0000256" key="1">
    <source>
        <dbReference type="SAM" id="MobiDB-lite"/>
    </source>
</evidence>
<proteinExistence type="predicted"/>
<feature type="domain" description="Amine oxidase" evidence="2">
    <location>
        <begin position="57"/>
        <end position="532"/>
    </location>
</feature>
<keyword evidence="4" id="KW-1185">Reference proteome</keyword>
<evidence type="ECO:0000313" key="4">
    <source>
        <dbReference type="Proteomes" id="UP000027986"/>
    </source>
</evidence>
<protein>
    <submittedName>
        <fullName evidence="3">Amine oxidase</fullName>
    </submittedName>
</protein>
<dbReference type="GeneID" id="41840087"/>
<dbReference type="PANTHER" id="PTHR42923">
    <property type="entry name" value="PROTOPORPHYRINOGEN OXIDASE"/>
    <property type="match status" value="1"/>
</dbReference>
<reference evidence="3 4" key="1">
    <citation type="submission" date="2014-07" db="EMBL/GenBank/DDBJ databases">
        <title>Genome Sequencing of Dermacoccus nishinomiyaensis.</title>
        <authorList>
            <person name="Hong K.W."/>
            <person name="Chan K.G."/>
        </authorList>
    </citation>
    <scope>NUCLEOTIDE SEQUENCE [LARGE SCALE GENOMIC DNA]</scope>
    <source>
        <strain evidence="3 4">M25</strain>
    </source>
</reference>
<dbReference type="OrthoDB" id="7856496at2"/>
<dbReference type="AlphaFoldDB" id="A0A075JDK3"/>
<feature type="region of interest" description="Disordered" evidence="1">
    <location>
        <begin position="12"/>
        <end position="41"/>
    </location>
</feature>
<dbReference type="KEGG" id="dni:HX89_02440"/>
<dbReference type="SUPFAM" id="SSF51905">
    <property type="entry name" value="FAD/NAD(P)-binding domain"/>
    <property type="match status" value="1"/>
</dbReference>
<dbReference type="PANTHER" id="PTHR42923:SF43">
    <property type="entry name" value="AMINE OXIDASE"/>
    <property type="match status" value="1"/>
</dbReference>
<dbReference type="EMBL" id="CP008889">
    <property type="protein sequence ID" value="AIF40014.1"/>
    <property type="molecule type" value="Genomic_DNA"/>
</dbReference>
<sequence>MSATIEAFTAGLRRVPPWRPGRDAAAERHEPDGRGGPAASRVADAAAPHVVVVGGGIAGISAAVGLAERGVRVTLIEAESSLGGRVRSWPVDVPTPGADASGAPDDRATMSRGFHAFFRQYYNLRALLRRVDPGLECLRPVADYPLRHADGTQDSFTQIATRPPLNFLSFVARSPSFGLRDLSRVDADRALDLLDVDFPATYSRYDGVSAADALDALRFPERMRSLALEVFARSFFAGPRDFSAGELIAMFHMYFLGSGEGLLFDVSRDDFDTTMWRPLRSYLEDLGAHVVTGCRVESIERDGEGFRVSAGAAAGAVGTDEASRGRLDFAIDRDDAHGSLRADAVVIATSRDVLQRLVDGTDLGDEAWRASVLTGEMAPRFIVQRLWFDRPVAAGRAPFVGTAAYGHLDNVSLVHDLEDGAAQWAERCGGSVVELHAYAVPDDVTDDEALADLRHQLERLHPVLTGCEPVHEEVLVEADCPLAGTDEWAARPGVVTPQPKLVLAGDGVRCELPVALMERAATTGFQAANALLRHWGLPGHELWSVPTRARFPRSLRAARAALRLRERGLTTVGRDSSGRGR</sequence>
<evidence type="ECO:0000313" key="3">
    <source>
        <dbReference type="EMBL" id="AIF40014.1"/>
    </source>
</evidence>